<organism evidence="1 2">
    <name type="scientific">Prunus armeniaca</name>
    <name type="common">Apricot</name>
    <name type="synonym">Armeniaca vulgaris</name>
    <dbReference type="NCBI Taxonomy" id="36596"/>
    <lineage>
        <taxon>Eukaryota</taxon>
        <taxon>Viridiplantae</taxon>
        <taxon>Streptophyta</taxon>
        <taxon>Embryophyta</taxon>
        <taxon>Tracheophyta</taxon>
        <taxon>Spermatophyta</taxon>
        <taxon>Magnoliopsida</taxon>
        <taxon>eudicotyledons</taxon>
        <taxon>Gunneridae</taxon>
        <taxon>Pentapetalae</taxon>
        <taxon>rosids</taxon>
        <taxon>fabids</taxon>
        <taxon>Rosales</taxon>
        <taxon>Rosaceae</taxon>
        <taxon>Amygdaloideae</taxon>
        <taxon>Amygdaleae</taxon>
        <taxon>Prunus</taxon>
    </lineage>
</organism>
<dbReference type="EMBL" id="CAEKKB010000001">
    <property type="protein sequence ID" value="CAB4292805.1"/>
    <property type="molecule type" value="Genomic_DNA"/>
</dbReference>
<name>A0A6J5VZ68_PRUAR</name>
<evidence type="ECO:0000313" key="2">
    <source>
        <dbReference type="Proteomes" id="UP000507245"/>
    </source>
</evidence>
<dbReference type="Proteomes" id="UP000507245">
    <property type="component" value="Unassembled WGS sequence"/>
</dbReference>
<keyword evidence="2" id="KW-1185">Reference proteome</keyword>
<accession>A0A6J5VZ68</accession>
<sequence length="63" mass="6856">MASWLGGKVGRSVVLRFEITASALASSLWSFVSRRVLLAARLPLHNHCGLRQFYCLLGLVLGG</sequence>
<gene>
    <name evidence="1" type="ORF">ORAREDHAP_LOCUS1403</name>
</gene>
<proteinExistence type="predicted"/>
<dbReference type="AlphaFoldDB" id="A0A6J5VZ68"/>
<evidence type="ECO:0000313" key="1">
    <source>
        <dbReference type="EMBL" id="CAB4292805.1"/>
    </source>
</evidence>
<protein>
    <submittedName>
        <fullName evidence="1">Uncharacterized protein</fullName>
    </submittedName>
</protein>
<reference evidence="2" key="1">
    <citation type="journal article" date="2020" name="Genome Biol.">
        <title>Gamete binning: chromosome-level and haplotype-resolved genome assembly enabled by high-throughput single-cell sequencing of gamete genomes.</title>
        <authorList>
            <person name="Campoy J.A."/>
            <person name="Sun H."/>
            <person name="Goel M."/>
            <person name="Jiao W.-B."/>
            <person name="Folz-Donahue K."/>
            <person name="Wang N."/>
            <person name="Rubio M."/>
            <person name="Liu C."/>
            <person name="Kukat C."/>
            <person name="Ruiz D."/>
            <person name="Huettel B."/>
            <person name="Schneeberger K."/>
        </authorList>
    </citation>
    <scope>NUCLEOTIDE SEQUENCE [LARGE SCALE GENOMIC DNA]</scope>
    <source>
        <strain evidence="2">cv. Rojo Pasion</strain>
    </source>
</reference>